<dbReference type="EMBL" id="SPLM01000004">
    <property type="protein sequence ID" value="TMW67397.1"/>
    <property type="molecule type" value="Genomic_DNA"/>
</dbReference>
<keyword evidence="7 12" id="KW-1133">Transmembrane helix</keyword>
<evidence type="ECO:0000256" key="11">
    <source>
        <dbReference type="ARBA" id="ARBA00023264"/>
    </source>
</evidence>
<comment type="subcellular location">
    <subcellularLocation>
        <location evidence="1">Cell membrane</location>
        <topology evidence="1">Multi-pass membrane protein</topology>
    </subcellularLocation>
</comment>
<evidence type="ECO:0008006" key="15">
    <source>
        <dbReference type="Google" id="ProtNLM"/>
    </source>
</evidence>
<dbReference type="OrthoDB" id="10260889at2759"/>
<keyword evidence="14" id="KW-1185">Reference proteome</keyword>
<evidence type="ECO:0000256" key="8">
    <source>
        <dbReference type="ARBA" id="ARBA00023098"/>
    </source>
</evidence>
<feature type="transmembrane region" description="Helical" evidence="12">
    <location>
        <begin position="94"/>
        <end position="111"/>
    </location>
</feature>
<sequence>MTYRPNDLTLDVALDNMHELRSPTSSTCTYDVMSVSTEEDMHMAQWREDAPCLRRVGKRLQRALGSNAVQRVLSACLLAPLVTVFLWFSPAFATATICSFVVSACAYEYSWMVHRIQFRFLALTECPSNAVPGGSMEYFNDFFSKNGDTKDIEQGEEAHQEEPDNEIRHAMNLQDCVITPIANRYFAGAQRFTVVLLAIPVAVAISAVFQALLLLMPPSFRESDFYTFRWLYSLTTDFVCALFALHTPNRRSAFVVLVEKAVFSFITVHSGMCPINELSCGNILSATDICAIGMLIVIIFHISLRKQALHTFVYLFLDLLGFIYLIGTMSVFIGFIDDSRRGLYRKLLITLLYVVWASDTGAYVAGKVLTRVGYTKYHAIAPHVSKNKDYEGTAVAVLWGIGTIFLVSEVIGVSAISIEKSVIAALAVVVGRMGDLFESLIKRAAGIKHSGSLIPGHGGVLDRIDALLFASLVFSRYYTVLIT</sequence>
<keyword evidence="3" id="KW-0444">Lipid biosynthesis</keyword>
<dbReference type="PANTHER" id="PTHR46382">
    <property type="entry name" value="PHOSPHATIDATE CYTIDYLYLTRANSFERASE"/>
    <property type="match status" value="1"/>
</dbReference>
<gene>
    <name evidence="13" type="ORF">Poli38472_011017</name>
</gene>
<protein>
    <recommendedName>
        <fullName evidence="15">Phosphatidate cytidylyltransferase</fullName>
    </recommendedName>
</protein>
<keyword evidence="5 12" id="KW-0812">Transmembrane</keyword>
<evidence type="ECO:0000256" key="12">
    <source>
        <dbReference type="SAM" id="Phobius"/>
    </source>
</evidence>
<evidence type="ECO:0000313" key="14">
    <source>
        <dbReference type="Proteomes" id="UP000794436"/>
    </source>
</evidence>
<dbReference type="PANTHER" id="PTHR46382:SF1">
    <property type="entry name" value="PHOSPHATIDATE CYTIDYLYLTRANSFERASE"/>
    <property type="match status" value="1"/>
</dbReference>
<evidence type="ECO:0000256" key="10">
    <source>
        <dbReference type="ARBA" id="ARBA00023209"/>
    </source>
</evidence>
<feature type="transmembrane region" description="Helical" evidence="12">
    <location>
        <begin position="311"/>
        <end position="335"/>
    </location>
</feature>
<organism evidence="13 14">
    <name type="scientific">Pythium oligandrum</name>
    <name type="common">Mycoparasitic fungus</name>
    <dbReference type="NCBI Taxonomy" id="41045"/>
    <lineage>
        <taxon>Eukaryota</taxon>
        <taxon>Sar</taxon>
        <taxon>Stramenopiles</taxon>
        <taxon>Oomycota</taxon>
        <taxon>Peronosporomycetes</taxon>
        <taxon>Pythiales</taxon>
        <taxon>Pythiaceae</taxon>
        <taxon>Pythium</taxon>
    </lineage>
</organism>
<feature type="transmembrane region" description="Helical" evidence="12">
    <location>
        <begin position="68"/>
        <end position="88"/>
    </location>
</feature>
<feature type="transmembrane region" description="Helical" evidence="12">
    <location>
        <begin position="194"/>
        <end position="216"/>
    </location>
</feature>
<dbReference type="GO" id="GO:0005886">
    <property type="term" value="C:plasma membrane"/>
    <property type="evidence" value="ECO:0007669"/>
    <property type="project" value="UniProtKB-SubCell"/>
</dbReference>
<dbReference type="GO" id="GO:0016024">
    <property type="term" value="P:CDP-diacylglycerol biosynthetic process"/>
    <property type="evidence" value="ECO:0007669"/>
    <property type="project" value="TreeGrafter"/>
</dbReference>
<dbReference type="AlphaFoldDB" id="A0A8K1FPZ1"/>
<comment type="caution">
    <text evidence="13">The sequence shown here is derived from an EMBL/GenBank/DDBJ whole genome shotgun (WGS) entry which is preliminary data.</text>
</comment>
<keyword evidence="4" id="KW-0808">Transferase</keyword>
<feature type="transmembrane region" description="Helical" evidence="12">
    <location>
        <begin position="395"/>
        <end position="416"/>
    </location>
</feature>
<evidence type="ECO:0000256" key="9">
    <source>
        <dbReference type="ARBA" id="ARBA00023136"/>
    </source>
</evidence>
<feature type="transmembrane region" description="Helical" evidence="12">
    <location>
        <begin position="228"/>
        <end position="245"/>
    </location>
</feature>
<dbReference type="GO" id="GO:0004605">
    <property type="term" value="F:phosphatidate cytidylyltransferase activity"/>
    <property type="evidence" value="ECO:0007669"/>
    <property type="project" value="TreeGrafter"/>
</dbReference>
<evidence type="ECO:0000256" key="5">
    <source>
        <dbReference type="ARBA" id="ARBA00022692"/>
    </source>
</evidence>
<evidence type="ECO:0000256" key="7">
    <source>
        <dbReference type="ARBA" id="ARBA00022989"/>
    </source>
</evidence>
<keyword evidence="2" id="KW-1003">Cell membrane</keyword>
<evidence type="ECO:0000256" key="2">
    <source>
        <dbReference type="ARBA" id="ARBA00022475"/>
    </source>
</evidence>
<evidence type="ECO:0000256" key="1">
    <source>
        <dbReference type="ARBA" id="ARBA00004651"/>
    </source>
</evidence>
<feature type="transmembrane region" description="Helical" evidence="12">
    <location>
        <begin position="283"/>
        <end position="304"/>
    </location>
</feature>
<keyword evidence="10" id="KW-0594">Phospholipid biosynthesis</keyword>
<evidence type="ECO:0000256" key="3">
    <source>
        <dbReference type="ARBA" id="ARBA00022516"/>
    </source>
</evidence>
<evidence type="ECO:0000313" key="13">
    <source>
        <dbReference type="EMBL" id="TMW67397.1"/>
    </source>
</evidence>
<keyword evidence="11" id="KW-1208">Phospholipid metabolism</keyword>
<evidence type="ECO:0000256" key="6">
    <source>
        <dbReference type="ARBA" id="ARBA00022695"/>
    </source>
</evidence>
<reference evidence="13" key="1">
    <citation type="submission" date="2019-03" db="EMBL/GenBank/DDBJ databases">
        <title>Long read genome sequence of the mycoparasitic Pythium oligandrum ATCC 38472 isolated from sugarbeet rhizosphere.</title>
        <authorList>
            <person name="Gaulin E."/>
        </authorList>
    </citation>
    <scope>NUCLEOTIDE SEQUENCE</scope>
    <source>
        <strain evidence="13">ATCC 38472_TT</strain>
    </source>
</reference>
<proteinExistence type="predicted"/>
<dbReference type="Proteomes" id="UP000794436">
    <property type="component" value="Unassembled WGS sequence"/>
</dbReference>
<keyword evidence="6" id="KW-0548">Nucleotidyltransferase</keyword>
<accession>A0A8K1FPZ1</accession>
<name>A0A8K1FPZ1_PYTOL</name>
<dbReference type="Pfam" id="PF01148">
    <property type="entry name" value="CTP_transf_1"/>
    <property type="match status" value="1"/>
</dbReference>
<keyword evidence="8" id="KW-0443">Lipid metabolism</keyword>
<keyword evidence="9 12" id="KW-0472">Membrane</keyword>
<evidence type="ECO:0000256" key="4">
    <source>
        <dbReference type="ARBA" id="ARBA00022679"/>
    </source>
</evidence>
<feature type="transmembrane region" description="Helical" evidence="12">
    <location>
        <begin position="347"/>
        <end position="366"/>
    </location>
</feature>